<keyword evidence="3" id="KW-1185">Reference proteome</keyword>
<comment type="caution">
    <text evidence="2">The sequence shown here is derived from an EMBL/GenBank/DDBJ whole genome shotgun (WGS) entry which is preliminary data.</text>
</comment>
<proteinExistence type="predicted"/>
<name>A0AAV4AY58_9GAST</name>
<dbReference type="Proteomes" id="UP000735302">
    <property type="component" value="Unassembled WGS sequence"/>
</dbReference>
<accession>A0AAV4AY58</accession>
<evidence type="ECO:0000256" key="1">
    <source>
        <dbReference type="SAM" id="Phobius"/>
    </source>
</evidence>
<evidence type="ECO:0000313" key="2">
    <source>
        <dbReference type="EMBL" id="GFO13191.1"/>
    </source>
</evidence>
<gene>
    <name evidence="2" type="ORF">PoB_003969600</name>
</gene>
<keyword evidence="1" id="KW-0812">Transmembrane</keyword>
<sequence>MYQVIIIVSDLTQSLFELSYFILSAPLNNSVILFSSSHRNRRQQTIVNRLPLGYIRETDNLPLNTAGTVLARAYDVSMLGKSEAGRLPGRLPLTSDLADLRLHE</sequence>
<reference evidence="2 3" key="1">
    <citation type="journal article" date="2021" name="Elife">
        <title>Chloroplast acquisition without the gene transfer in kleptoplastic sea slugs, Plakobranchus ocellatus.</title>
        <authorList>
            <person name="Maeda T."/>
            <person name="Takahashi S."/>
            <person name="Yoshida T."/>
            <person name="Shimamura S."/>
            <person name="Takaki Y."/>
            <person name="Nagai Y."/>
            <person name="Toyoda A."/>
            <person name="Suzuki Y."/>
            <person name="Arimoto A."/>
            <person name="Ishii H."/>
            <person name="Satoh N."/>
            <person name="Nishiyama T."/>
            <person name="Hasebe M."/>
            <person name="Maruyama T."/>
            <person name="Minagawa J."/>
            <person name="Obokata J."/>
            <person name="Shigenobu S."/>
        </authorList>
    </citation>
    <scope>NUCLEOTIDE SEQUENCE [LARGE SCALE GENOMIC DNA]</scope>
</reference>
<evidence type="ECO:0000313" key="3">
    <source>
        <dbReference type="Proteomes" id="UP000735302"/>
    </source>
</evidence>
<organism evidence="2 3">
    <name type="scientific">Plakobranchus ocellatus</name>
    <dbReference type="NCBI Taxonomy" id="259542"/>
    <lineage>
        <taxon>Eukaryota</taxon>
        <taxon>Metazoa</taxon>
        <taxon>Spiralia</taxon>
        <taxon>Lophotrochozoa</taxon>
        <taxon>Mollusca</taxon>
        <taxon>Gastropoda</taxon>
        <taxon>Heterobranchia</taxon>
        <taxon>Euthyneura</taxon>
        <taxon>Panpulmonata</taxon>
        <taxon>Sacoglossa</taxon>
        <taxon>Placobranchoidea</taxon>
        <taxon>Plakobranchidae</taxon>
        <taxon>Plakobranchus</taxon>
    </lineage>
</organism>
<dbReference type="AlphaFoldDB" id="A0AAV4AY58"/>
<keyword evidence="1" id="KW-0472">Membrane</keyword>
<dbReference type="EMBL" id="BLXT01004481">
    <property type="protein sequence ID" value="GFO13191.1"/>
    <property type="molecule type" value="Genomic_DNA"/>
</dbReference>
<keyword evidence="1" id="KW-1133">Transmembrane helix</keyword>
<feature type="transmembrane region" description="Helical" evidence="1">
    <location>
        <begin position="18"/>
        <end position="35"/>
    </location>
</feature>
<protein>
    <submittedName>
        <fullName evidence="2">Uncharacterized protein</fullName>
    </submittedName>
</protein>